<feature type="compositionally biased region" description="Polar residues" evidence="1">
    <location>
        <begin position="338"/>
        <end position="348"/>
    </location>
</feature>
<feature type="transmembrane region" description="Helical" evidence="2">
    <location>
        <begin position="210"/>
        <end position="234"/>
    </location>
</feature>
<feature type="compositionally biased region" description="Polar residues" evidence="1">
    <location>
        <begin position="355"/>
        <end position="364"/>
    </location>
</feature>
<feature type="compositionally biased region" description="Acidic residues" evidence="1">
    <location>
        <begin position="306"/>
        <end position="317"/>
    </location>
</feature>
<keyword evidence="2" id="KW-0812">Transmembrane</keyword>
<dbReference type="Pfam" id="PF06809">
    <property type="entry name" value="NPDC1"/>
    <property type="match status" value="1"/>
</dbReference>
<evidence type="ECO:0000256" key="2">
    <source>
        <dbReference type="SAM" id="Phobius"/>
    </source>
</evidence>
<evidence type="ECO:0000256" key="1">
    <source>
        <dbReference type="SAM" id="MobiDB-lite"/>
    </source>
</evidence>
<dbReference type="Proteomes" id="UP000887565">
    <property type="component" value="Unplaced"/>
</dbReference>
<dbReference type="GO" id="GO:0016020">
    <property type="term" value="C:membrane"/>
    <property type="evidence" value="ECO:0007669"/>
    <property type="project" value="InterPro"/>
</dbReference>
<dbReference type="WBParaSite" id="nRc.2.0.1.t20688-RA">
    <property type="protein sequence ID" value="nRc.2.0.1.t20688-RA"/>
    <property type="gene ID" value="nRc.2.0.1.g20688"/>
</dbReference>
<feature type="region of interest" description="Disordered" evidence="1">
    <location>
        <begin position="301"/>
        <end position="364"/>
    </location>
</feature>
<evidence type="ECO:0000313" key="3">
    <source>
        <dbReference type="Proteomes" id="UP000887565"/>
    </source>
</evidence>
<proteinExistence type="predicted"/>
<dbReference type="PANTHER" id="PTHR23352:SF2">
    <property type="entry name" value="NEURAL PROLIFERATION DIFFERENTIATION AND CONTROL PROTEIN 1"/>
    <property type="match status" value="1"/>
</dbReference>
<name>A0A915J4D7_ROMCU</name>
<reference evidence="4" key="1">
    <citation type="submission" date="2022-11" db="UniProtKB">
        <authorList>
            <consortium name="WormBaseParasite"/>
        </authorList>
    </citation>
    <scope>IDENTIFICATION</scope>
</reference>
<dbReference type="InterPro" id="IPR009635">
    <property type="entry name" value="NPDC1"/>
</dbReference>
<accession>A0A915J4D7</accession>
<dbReference type="OMA" id="ENGWQEE"/>
<evidence type="ECO:0000313" key="4">
    <source>
        <dbReference type="WBParaSite" id="nRc.2.0.1.t20688-RA"/>
    </source>
</evidence>
<dbReference type="AlphaFoldDB" id="A0A915J4D7"/>
<keyword evidence="2" id="KW-1133">Transmembrane helix</keyword>
<keyword evidence="2" id="KW-0472">Membrane</keyword>
<dbReference type="PANTHER" id="PTHR23352">
    <property type="entry name" value="NEURAL PROLIFERATION DIFFERENTIATION AND CONTROL PROTEIN-1 NPDC-1 PROTEIN"/>
    <property type="match status" value="1"/>
</dbReference>
<organism evidence="3 4">
    <name type="scientific">Romanomermis culicivorax</name>
    <name type="common">Nematode worm</name>
    <dbReference type="NCBI Taxonomy" id="13658"/>
    <lineage>
        <taxon>Eukaryota</taxon>
        <taxon>Metazoa</taxon>
        <taxon>Ecdysozoa</taxon>
        <taxon>Nematoda</taxon>
        <taxon>Enoplea</taxon>
        <taxon>Dorylaimia</taxon>
        <taxon>Mermithida</taxon>
        <taxon>Mermithoidea</taxon>
        <taxon>Mermithidae</taxon>
        <taxon>Romanomermis</taxon>
    </lineage>
</organism>
<sequence length="364" mass="40742">MILKLEKSPEEFLCESGTSNDVYDPNMEQIYEKREWPRNFREESLPFVYPLNNEDENGWQEEQHQQGPLQYVDEYQWPTQDKESLAPAAMPSPEDEIHPSSDFLLSAPMDQFPDDFRINSEQIQNAEKFDNSHGVGDSEAKAVKNKPALPIGQPFKREGQEEFLTFVDPIPPKPGFHKVEPKLSLALPSIQKRIPNSMRRSGADGDRSDALFIVIVMGCATVGILGIAVAGVMFTRLHRRYRAAQEADYPHYGVTGPARERLSPSSPIASMDAKLASSAQLYHYQHTKQQILTMEGSTLEMRGNESDESEGEGDEGDYSVYECPGLAPTGDLEISNPLFENQSPIAKTSSERLQSKGPQESSDD</sequence>
<keyword evidence="3" id="KW-1185">Reference proteome</keyword>
<protein>
    <submittedName>
        <fullName evidence="4">Neural proliferation differentiation and control protein 1</fullName>
    </submittedName>
</protein>